<proteinExistence type="predicted"/>
<evidence type="ECO:0000313" key="3">
    <source>
        <dbReference type="Proteomes" id="UP000604046"/>
    </source>
</evidence>
<dbReference type="Proteomes" id="UP000604046">
    <property type="component" value="Unassembled WGS sequence"/>
</dbReference>
<dbReference type="AlphaFoldDB" id="A0A812JDQ3"/>
<evidence type="ECO:0000256" key="1">
    <source>
        <dbReference type="SAM" id="MobiDB-lite"/>
    </source>
</evidence>
<evidence type="ECO:0000313" key="2">
    <source>
        <dbReference type="EMBL" id="CAE7204898.1"/>
    </source>
</evidence>
<keyword evidence="3" id="KW-1185">Reference proteome</keyword>
<name>A0A812JDQ3_9DINO</name>
<feature type="region of interest" description="Disordered" evidence="1">
    <location>
        <begin position="130"/>
        <end position="158"/>
    </location>
</feature>
<accession>A0A812JDQ3</accession>
<gene>
    <name evidence="2" type="ORF">SNAT2548_LOCUS6418</name>
</gene>
<feature type="region of interest" description="Disordered" evidence="1">
    <location>
        <begin position="64"/>
        <end position="87"/>
    </location>
</feature>
<comment type="caution">
    <text evidence="2">The sequence shown here is derived from an EMBL/GenBank/DDBJ whole genome shotgun (WGS) entry which is preliminary data.</text>
</comment>
<protein>
    <submittedName>
        <fullName evidence="2">Uncharacterized protein</fullName>
    </submittedName>
</protein>
<organism evidence="2 3">
    <name type="scientific">Symbiodinium natans</name>
    <dbReference type="NCBI Taxonomy" id="878477"/>
    <lineage>
        <taxon>Eukaryota</taxon>
        <taxon>Sar</taxon>
        <taxon>Alveolata</taxon>
        <taxon>Dinophyceae</taxon>
        <taxon>Suessiales</taxon>
        <taxon>Symbiodiniaceae</taxon>
        <taxon>Symbiodinium</taxon>
    </lineage>
</organism>
<dbReference type="EMBL" id="CAJNDS010000425">
    <property type="protein sequence ID" value="CAE7204898.1"/>
    <property type="molecule type" value="Genomic_DNA"/>
</dbReference>
<feature type="compositionally biased region" description="Low complexity" evidence="1">
    <location>
        <begin position="137"/>
        <end position="149"/>
    </location>
</feature>
<reference evidence="2" key="1">
    <citation type="submission" date="2021-02" db="EMBL/GenBank/DDBJ databases">
        <authorList>
            <person name="Dougan E. K."/>
            <person name="Rhodes N."/>
            <person name="Thang M."/>
            <person name="Chan C."/>
        </authorList>
    </citation>
    <scope>NUCLEOTIDE SEQUENCE</scope>
</reference>
<sequence length="250" mass="27100">MEALRLSCGGDGSATGEPPKIIGQWTTWTQTKSEVVRVKLWGAGGMGGAPARLVPEGGCQARRLRGRGRGRRGGYKGLGTRADLNNHANQMNPNNWRYWSSRGLQPPWRGGAVTGYNAAYPADTPVGIGVPYRPRQPEQTTQQQTQPTPERTKQARRGLPVAVARRFARIARSAARKWVPRERRWKVTDEDPDVVGPCGELWLCGGGGGGGAFTDELVNLTAGKKYGVEVLCSGFGLSAEFGFKISDHGW</sequence>
<feature type="compositionally biased region" description="Basic residues" evidence="1">
    <location>
        <begin position="64"/>
        <end position="74"/>
    </location>
</feature>